<dbReference type="PROSITE" id="PS00061">
    <property type="entry name" value="ADH_SHORT"/>
    <property type="match status" value="1"/>
</dbReference>
<evidence type="ECO:0000256" key="2">
    <source>
        <dbReference type="ARBA" id="ARBA00023002"/>
    </source>
</evidence>
<dbReference type="OrthoDB" id="9803333at2"/>
<accession>A0A0R1RNM0</accession>
<dbReference type="PRINTS" id="PR00081">
    <property type="entry name" value="GDHRDH"/>
</dbReference>
<dbReference type="PRINTS" id="PR00080">
    <property type="entry name" value="SDRFAMILY"/>
</dbReference>
<name>A0A0R1RNM0_9LACO</name>
<keyword evidence="4" id="KW-1185">Reference proteome</keyword>
<reference evidence="3 4" key="1">
    <citation type="journal article" date="2015" name="Genome Announc.">
        <title>Expanding the biotechnology potential of lactobacilli through comparative genomics of 213 strains and associated genera.</title>
        <authorList>
            <person name="Sun Z."/>
            <person name="Harris H.M."/>
            <person name="McCann A."/>
            <person name="Guo C."/>
            <person name="Argimon S."/>
            <person name="Zhang W."/>
            <person name="Yang X."/>
            <person name="Jeffery I.B."/>
            <person name="Cooney J.C."/>
            <person name="Kagawa T.F."/>
            <person name="Liu W."/>
            <person name="Song Y."/>
            <person name="Salvetti E."/>
            <person name="Wrobel A."/>
            <person name="Rasinkangas P."/>
            <person name="Parkhill J."/>
            <person name="Rea M.C."/>
            <person name="O'Sullivan O."/>
            <person name="Ritari J."/>
            <person name="Douillard F.P."/>
            <person name="Paul Ross R."/>
            <person name="Yang R."/>
            <person name="Briner A.E."/>
            <person name="Felis G.E."/>
            <person name="de Vos W.M."/>
            <person name="Barrangou R."/>
            <person name="Klaenhammer T.R."/>
            <person name="Caufield P.W."/>
            <person name="Cui Y."/>
            <person name="Zhang H."/>
            <person name="O'Toole P.W."/>
        </authorList>
    </citation>
    <scope>NUCLEOTIDE SEQUENCE [LARGE SCALE GENOMIC DNA]</scope>
    <source>
        <strain evidence="3 4">DSM 15707</strain>
    </source>
</reference>
<dbReference type="SUPFAM" id="SSF51735">
    <property type="entry name" value="NAD(P)-binding Rossmann-fold domains"/>
    <property type="match status" value="1"/>
</dbReference>
<dbReference type="GO" id="GO:0008206">
    <property type="term" value="P:bile acid metabolic process"/>
    <property type="evidence" value="ECO:0007669"/>
    <property type="project" value="UniProtKB-ARBA"/>
</dbReference>
<comment type="caution">
    <text evidence="3">The sequence shown here is derived from an EMBL/GenBank/DDBJ whole genome shotgun (WGS) entry which is preliminary data.</text>
</comment>
<gene>
    <name evidence="3" type="ORF">FC70_GL001256</name>
</gene>
<evidence type="ECO:0000313" key="3">
    <source>
        <dbReference type="EMBL" id="KRL55653.1"/>
    </source>
</evidence>
<evidence type="ECO:0000256" key="1">
    <source>
        <dbReference type="ARBA" id="ARBA00006484"/>
    </source>
</evidence>
<dbReference type="PANTHER" id="PTHR42760">
    <property type="entry name" value="SHORT-CHAIN DEHYDROGENASES/REDUCTASES FAMILY MEMBER"/>
    <property type="match status" value="1"/>
</dbReference>
<dbReference type="PATRIC" id="fig|1423778.4.peg.1290"/>
<dbReference type="FunFam" id="3.40.50.720:FF:000084">
    <property type="entry name" value="Short-chain dehydrogenase reductase"/>
    <property type="match status" value="1"/>
</dbReference>
<dbReference type="Gene3D" id="3.40.50.720">
    <property type="entry name" value="NAD(P)-binding Rossmann-like Domain"/>
    <property type="match status" value="1"/>
</dbReference>
<dbReference type="Proteomes" id="UP000051697">
    <property type="component" value="Unassembled WGS sequence"/>
</dbReference>
<dbReference type="KEGG" id="lol:LACOL_0050"/>
<evidence type="ECO:0000313" key="4">
    <source>
        <dbReference type="Proteomes" id="UP000051697"/>
    </source>
</evidence>
<sequence length="253" mass="27121">MNKKVAMVTGSTMGIGLSIAKQLSEDGFKVAVTGLTQESANEVAQTIPNAKGYELHVENKQQVFDVVQHVVADLGQLDVIVNNAGITKEVTVAEMSETDFDQLWNVNVKGVLFGMQAAAAQFKQQNSKGKIINAASIGAYSVAEKHAGYSATKFAVRSLTQGAAKEFGADNITVNAYCPGYVMTPMMENILNQYAQQNGTTVEEEIARGSQRIALQRPATPQDISNLVSFLASDKADYITGQAYVVDGGVIYK</sequence>
<dbReference type="AlphaFoldDB" id="A0A0R1RNM0"/>
<proteinExistence type="inferred from homology"/>
<dbReference type="GO" id="GO:0048038">
    <property type="term" value="F:quinone binding"/>
    <property type="evidence" value="ECO:0007669"/>
    <property type="project" value="TreeGrafter"/>
</dbReference>
<dbReference type="PANTHER" id="PTHR42760:SF133">
    <property type="entry name" value="3-OXOACYL-[ACYL-CARRIER-PROTEIN] REDUCTASE"/>
    <property type="match status" value="1"/>
</dbReference>
<dbReference type="Pfam" id="PF13561">
    <property type="entry name" value="adh_short_C2"/>
    <property type="match status" value="1"/>
</dbReference>
<keyword evidence="2" id="KW-0560">Oxidoreductase</keyword>
<dbReference type="GO" id="GO:0006633">
    <property type="term" value="P:fatty acid biosynthetic process"/>
    <property type="evidence" value="ECO:0007669"/>
    <property type="project" value="TreeGrafter"/>
</dbReference>
<dbReference type="EMBL" id="AZFE01000031">
    <property type="protein sequence ID" value="KRL55653.1"/>
    <property type="molecule type" value="Genomic_DNA"/>
</dbReference>
<protein>
    <submittedName>
        <fullName evidence="3">Diacetyl reductase ((R)-acetoin forming)</fullName>
    </submittedName>
</protein>
<organism evidence="3 4">
    <name type="scientific">Paucilactobacillus oligofermentans DSM 15707 = LMG 22743</name>
    <dbReference type="NCBI Taxonomy" id="1423778"/>
    <lineage>
        <taxon>Bacteria</taxon>
        <taxon>Bacillati</taxon>
        <taxon>Bacillota</taxon>
        <taxon>Bacilli</taxon>
        <taxon>Lactobacillales</taxon>
        <taxon>Lactobacillaceae</taxon>
        <taxon>Paucilactobacillus</taxon>
    </lineage>
</organism>
<dbReference type="RefSeq" id="WP_057890183.1">
    <property type="nucleotide sequence ID" value="NZ_AZFE01000031.1"/>
</dbReference>
<dbReference type="GO" id="GO:0016616">
    <property type="term" value="F:oxidoreductase activity, acting on the CH-OH group of donors, NAD or NADP as acceptor"/>
    <property type="evidence" value="ECO:0007669"/>
    <property type="project" value="TreeGrafter"/>
</dbReference>
<dbReference type="InterPro" id="IPR020904">
    <property type="entry name" value="Sc_DH/Rdtase_CS"/>
</dbReference>
<dbReference type="InterPro" id="IPR002347">
    <property type="entry name" value="SDR_fam"/>
</dbReference>
<comment type="similarity">
    <text evidence="1">Belongs to the short-chain dehydrogenases/reductases (SDR) family.</text>
</comment>
<dbReference type="InterPro" id="IPR036291">
    <property type="entry name" value="NAD(P)-bd_dom_sf"/>
</dbReference>
<dbReference type="STRING" id="1423778.FC70_GL001256"/>